<keyword evidence="1" id="KW-1133">Transmembrane helix</keyword>
<gene>
    <name evidence="2" type="ORF">B9G98_02040</name>
</gene>
<keyword evidence="1" id="KW-0472">Membrane</keyword>
<evidence type="ECO:0000313" key="2">
    <source>
        <dbReference type="EMBL" id="PRT54420.1"/>
    </source>
</evidence>
<dbReference type="RefSeq" id="XP_024664365.1">
    <property type="nucleotide sequence ID" value="XM_024808597.1"/>
</dbReference>
<protein>
    <submittedName>
        <fullName evidence="2">Uncharacterized protein</fullName>
    </submittedName>
</protein>
<proteinExistence type="predicted"/>
<accession>A0A2T0FHF8</accession>
<evidence type="ECO:0000256" key="1">
    <source>
        <dbReference type="SAM" id="Phobius"/>
    </source>
</evidence>
<name>A0A2T0FHF8_9ASCO</name>
<dbReference type="AlphaFoldDB" id="A0A2T0FHF8"/>
<feature type="transmembrane region" description="Helical" evidence="1">
    <location>
        <begin position="60"/>
        <end position="78"/>
    </location>
</feature>
<organism evidence="2 3">
    <name type="scientific">Wickerhamiella sorbophila</name>
    <dbReference type="NCBI Taxonomy" id="45607"/>
    <lineage>
        <taxon>Eukaryota</taxon>
        <taxon>Fungi</taxon>
        <taxon>Dikarya</taxon>
        <taxon>Ascomycota</taxon>
        <taxon>Saccharomycotina</taxon>
        <taxon>Dipodascomycetes</taxon>
        <taxon>Dipodascales</taxon>
        <taxon>Trichomonascaceae</taxon>
        <taxon>Wickerhamiella</taxon>
    </lineage>
</organism>
<reference evidence="2 3" key="1">
    <citation type="submission" date="2017-04" db="EMBL/GenBank/DDBJ databases">
        <title>Genome sequencing of [Candida] sorbophila.</title>
        <authorList>
            <person name="Ahn J.O."/>
        </authorList>
    </citation>
    <scope>NUCLEOTIDE SEQUENCE [LARGE SCALE GENOMIC DNA]</scope>
    <source>
        <strain evidence="2 3">DS02</strain>
    </source>
</reference>
<keyword evidence="1" id="KW-0812">Transmembrane</keyword>
<feature type="transmembrane region" description="Helical" evidence="1">
    <location>
        <begin position="35"/>
        <end position="54"/>
    </location>
</feature>
<sequence length="151" mass="16795">MVTRRRRLSEPPLDEQEQENIIGHFEAQAAAQRKFYTNVLTVVILTSTPAFLALPYCRRHAVLSLESLIAIAAAAYGLYRGVIRVSNASLGLAVAILLQAYVRITTRSSADYVWLMPLTGALTSIIIQKWFGQVDTQISLLKNSRYELKGA</sequence>
<comment type="caution">
    <text evidence="2">The sequence shown here is derived from an EMBL/GenBank/DDBJ whole genome shotgun (WGS) entry which is preliminary data.</text>
</comment>
<dbReference type="GeneID" id="36515788"/>
<dbReference type="Proteomes" id="UP000238350">
    <property type="component" value="Unassembled WGS sequence"/>
</dbReference>
<evidence type="ECO:0000313" key="3">
    <source>
        <dbReference type="Proteomes" id="UP000238350"/>
    </source>
</evidence>
<feature type="transmembrane region" description="Helical" evidence="1">
    <location>
        <begin position="114"/>
        <end position="132"/>
    </location>
</feature>
<keyword evidence="3" id="KW-1185">Reference proteome</keyword>
<dbReference type="EMBL" id="NDIQ01000021">
    <property type="protein sequence ID" value="PRT54420.1"/>
    <property type="molecule type" value="Genomic_DNA"/>
</dbReference>
<feature type="transmembrane region" description="Helical" evidence="1">
    <location>
        <begin position="85"/>
        <end position="102"/>
    </location>
</feature>